<dbReference type="CDD" id="cd02219">
    <property type="entry name" value="cupin_YjlB-like"/>
    <property type="match status" value="1"/>
</dbReference>
<dbReference type="InterPro" id="IPR014710">
    <property type="entry name" value="RmlC-like_jellyroll"/>
</dbReference>
<organism evidence="2 3">
    <name type="scientific">Plectosphaerella cucumerina</name>
    <dbReference type="NCBI Taxonomy" id="40658"/>
    <lineage>
        <taxon>Eukaryota</taxon>
        <taxon>Fungi</taxon>
        <taxon>Dikarya</taxon>
        <taxon>Ascomycota</taxon>
        <taxon>Pezizomycotina</taxon>
        <taxon>Sordariomycetes</taxon>
        <taxon>Hypocreomycetidae</taxon>
        <taxon>Glomerellales</taxon>
        <taxon>Plectosphaerellaceae</taxon>
        <taxon>Plectosphaerella</taxon>
    </lineage>
</organism>
<dbReference type="PANTHER" id="PTHR36448:SF2">
    <property type="entry name" value="CUPIN TYPE-1 DOMAIN-CONTAINING PROTEIN"/>
    <property type="match status" value="1"/>
</dbReference>
<dbReference type="InterPro" id="IPR047121">
    <property type="entry name" value="YjiB-like"/>
</dbReference>
<proteinExistence type="predicted"/>
<dbReference type="InterPro" id="IPR011051">
    <property type="entry name" value="RmlC_Cupin_sf"/>
</dbReference>
<comment type="caution">
    <text evidence="2">The sequence shown here is derived from an EMBL/GenBank/DDBJ whole genome shotgun (WGS) entry which is preliminary data.</text>
</comment>
<evidence type="ECO:0000313" key="2">
    <source>
        <dbReference type="EMBL" id="KAH7362825.1"/>
    </source>
</evidence>
<gene>
    <name evidence="2" type="ORF">B0T11DRAFT_87678</name>
</gene>
<dbReference type="EMBL" id="JAGPXD010000003">
    <property type="protein sequence ID" value="KAH7362825.1"/>
    <property type="molecule type" value="Genomic_DNA"/>
</dbReference>
<accession>A0A8K0TFT9</accession>
<sequence>MPWEPETYQLKPNKHAPNSDLPVLVYRQCLPLPLTEEKVEAFFTSHAWERRGIWGHIWQRHFHPNSHECYGVLSGESRILVGCGHNDTPEGSVEIEVMAGDVIVLPAGTGHCNLESTKDYRYMGVYPEKCPRWRNELGKTEIDHEILRQEINGVEMPLQDPVNGLNGPLMKLWLRPATSA</sequence>
<evidence type="ECO:0000259" key="1">
    <source>
        <dbReference type="Pfam" id="PF00190"/>
    </source>
</evidence>
<feature type="domain" description="Cupin type-1" evidence="1">
    <location>
        <begin position="61"/>
        <end position="112"/>
    </location>
</feature>
<dbReference type="SUPFAM" id="SSF51182">
    <property type="entry name" value="RmlC-like cupins"/>
    <property type="match status" value="1"/>
</dbReference>
<dbReference type="Pfam" id="PF00190">
    <property type="entry name" value="Cupin_1"/>
    <property type="match status" value="1"/>
</dbReference>
<dbReference type="Gene3D" id="2.60.120.10">
    <property type="entry name" value="Jelly Rolls"/>
    <property type="match status" value="1"/>
</dbReference>
<dbReference type="AlphaFoldDB" id="A0A8K0TFT9"/>
<dbReference type="InterPro" id="IPR006045">
    <property type="entry name" value="Cupin_1"/>
</dbReference>
<dbReference type="PANTHER" id="PTHR36448">
    <property type="entry name" value="BLR7373 PROTEIN"/>
    <property type="match status" value="1"/>
</dbReference>
<name>A0A8K0TFT9_9PEZI</name>
<evidence type="ECO:0000313" key="3">
    <source>
        <dbReference type="Proteomes" id="UP000813385"/>
    </source>
</evidence>
<dbReference type="Proteomes" id="UP000813385">
    <property type="component" value="Unassembled WGS sequence"/>
</dbReference>
<protein>
    <recommendedName>
        <fullName evidence="1">Cupin type-1 domain-containing protein</fullName>
    </recommendedName>
</protein>
<keyword evidence="3" id="KW-1185">Reference proteome</keyword>
<reference evidence="2" key="1">
    <citation type="journal article" date="2021" name="Nat. Commun.">
        <title>Genetic determinants of endophytism in the Arabidopsis root mycobiome.</title>
        <authorList>
            <person name="Mesny F."/>
            <person name="Miyauchi S."/>
            <person name="Thiergart T."/>
            <person name="Pickel B."/>
            <person name="Atanasova L."/>
            <person name="Karlsson M."/>
            <person name="Huettel B."/>
            <person name="Barry K.W."/>
            <person name="Haridas S."/>
            <person name="Chen C."/>
            <person name="Bauer D."/>
            <person name="Andreopoulos W."/>
            <person name="Pangilinan J."/>
            <person name="LaButti K."/>
            <person name="Riley R."/>
            <person name="Lipzen A."/>
            <person name="Clum A."/>
            <person name="Drula E."/>
            <person name="Henrissat B."/>
            <person name="Kohler A."/>
            <person name="Grigoriev I.V."/>
            <person name="Martin F.M."/>
            <person name="Hacquard S."/>
        </authorList>
    </citation>
    <scope>NUCLEOTIDE SEQUENCE</scope>
    <source>
        <strain evidence="2">MPI-CAGE-AT-0016</strain>
    </source>
</reference>
<dbReference type="OrthoDB" id="2446447at2759"/>